<evidence type="ECO:0000313" key="4">
    <source>
        <dbReference type="Proteomes" id="UP000316759"/>
    </source>
</evidence>
<comment type="caution">
    <text evidence="3">The sequence shown here is derived from an EMBL/GenBank/DDBJ whole genome shotgun (WGS) entry which is preliminary data.</text>
</comment>
<sequence length="177" mass="20195">MNLARRRLRPVTRFGLINWRACDRKRRLTSVFAYFTCPHCLLRPMPVCHSEFSGPRSLSDPVFGPLNQLIKHNDRPFQFNADSDYRFSCSECDAQATDHSALMTHYASCHRQVCGVCKRCFLAPEILSLHEMSHCSGFKSKISCPLPGCSDHFDSSEEVANHVRNKHCLSLWACGME</sequence>
<feature type="domain" description="C2H2-type" evidence="1">
    <location>
        <begin position="114"/>
        <end position="134"/>
    </location>
</feature>
<proteinExistence type="predicted"/>
<dbReference type="AlphaFoldDB" id="A0A504YQU1"/>
<gene>
    <name evidence="2" type="ORF">FGIG_00770</name>
    <name evidence="3" type="ORF">FGIG_00771</name>
</gene>
<evidence type="ECO:0000313" key="3">
    <source>
        <dbReference type="EMBL" id="TPP60228.1"/>
    </source>
</evidence>
<dbReference type="InterPro" id="IPR013087">
    <property type="entry name" value="Znf_C2H2_type"/>
</dbReference>
<name>A0A504YQU1_FASGI</name>
<dbReference type="EMBL" id="SUNJ01009690">
    <property type="protein sequence ID" value="TPP60228.1"/>
    <property type="molecule type" value="Genomic_DNA"/>
</dbReference>
<evidence type="ECO:0000313" key="2">
    <source>
        <dbReference type="EMBL" id="TPP60227.1"/>
    </source>
</evidence>
<reference evidence="3 4" key="1">
    <citation type="submission" date="2019-04" db="EMBL/GenBank/DDBJ databases">
        <title>Annotation for the trematode Fasciola gigantica.</title>
        <authorList>
            <person name="Choi Y.-J."/>
        </authorList>
    </citation>
    <scope>NUCLEOTIDE SEQUENCE [LARGE SCALE GENOMIC DNA]</scope>
    <source>
        <strain evidence="3">Uganda_cow_1</strain>
    </source>
</reference>
<dbReference type="PROSITE" id="PS00028">
    <property type="entry name" value="ZINC_FINGER_C2H2_1"/>
    <property type="match status" value="2"/>
</dbReference>
<dbReference type="OrthoDB" id="8117402at2759"/>
<accession>A0A504YQU1</accession>
<organism evidence="3 4">
    <name type="scientific">Fasciola gigantica</name>
    <name type="common">Giant liver fluke</name>
    <dbReference type="NCBI Taxonomy" id="46835"/>
    <lineage>
        <taxon>Eukaryota</taxon>
        <taxon>Metazoa</taxon>
        <taxon>Spiralia</taxon>
        <taxon>Lophotrochozoa</taxon>
        <taxon>Platyhelminthes</taxon>
        <taxon>Trematoda</taxon>
        <taxon>Digenea</taxon>
        <taxon>Plagiorchiida</taxon>
        <taxon>Echinostomata</taxon>
        <taxon>Echinostomatoidea</taxon>
        <taxon>Fasciolidae</taxon>
        <taxon>Fasciola</taxon>
    </lineage>
</organism>
<feature type="domain" description="C2H2-type" evidence="1">
    <location>
        <begin position="144"/>
        <end position="167"/>
    </location>
</feature>
<dbReference type="EMBL" id="SUNJ01009690">
    <property type="protein sequence ID" value="TPP60227.1"/>
    <property type="molecule type" value="Genomic_DNA"/>
</dbReference>
<keyword evidence="4" id="KW-1185">Reference proteome</keyword>
<dbReference type="Proteomes" id="UP000316759">
    <property type="component" value="Unassembled WGS sequence"/>
</dbReference>
<dbReference type="SMART" id="SM00355">
    <property type="entry name" value="ZnF_C2H2"/>
    <property type="match status" value="3"/>
</dbReference>
<protein>
    <recommendedName>
        <fullName evidence="1">C2H2-type domain-containing protein</fullName>
    </recommendedName>
</protein>
<evidence type="ECO:0000259" key="1">
    <source>
        <dbReference type="PROSITE" id="PS00028"/>
    </source>
</evidence>